<organism evidence="1 2">
    <name type="scientific">Trichonephila inaurata madagascariensis</name>
    <dbReference type="NCBI Taxonomy" id="2747483"/>
    <lineage>
        <taxon>Eukaryota</taxon>
        <taxon>Metazoa</taxon>
        <taxon>Ecdysozoa</taxon>
        <taxon>Arthropoda</taxon>
        <taxon>Chelicerata</taxon>
        <taxon>Arachnida</taxon>
        <taxon>Araneae</taxon>
        <taxon>Araneomorphae</taxon>
        <taxon>Entelegynae</taxon>
        <taxon>Araneoidea</taxon>
        <taxon>Nephilidae</taxon>
        <taxon>Trichonephila</taxon>
        <taxon>Trichonephila inaurata</taxon>
    </lineage>
</organism>
<reference evidence="1" key="1">
    <citation type="submission" date="2020-08" db="EMBL/GenBank/DDBJ databases">
        <title>Multicomponent nature underlies the extraordinary mechanical properties of spider dragline silk.</title>
        <authorList>
            <person name="Kono N."/>
            <person name="Nakamura H."/>
            <person name="Mori M."/>
            <person name="Yoshida Y."/>
            <person name="Ohtoshi R."/>
            <person name="Malay A.D."/>
            <person name="Moran D.A.P."/>
            <person name="Tomita M."/>
            <person name="Numata K."/>
            <person name="Arakawa K."/>
        </authorList>
    </citation>
    <scope>NUCLEOTIDE SEQUENCE</scope>
</reference>
<dbReference type="AlphaFoldDB" id="A0A8X6WW04"/>
<name>A0A8X6WW04_9ARAC</name>
<proteinExistence type="predicted"/>
<dbReference type="OrthoDB" id="10506497at2759"/>
<evidence type="ECO:0000313" key="1">
    <source>
        <dbReference type="EMBL" id="GFY40856.1"/>
    </source>
</evidence>
<comment type="caution">
    <text evidence="1">The sequence shown here is derived from an EMBL/GenBank/DDBJ whole genome shotgun (WGS) entry which is preliminary data.</text>
</comment>
<evidence type="ECO:0000313" key="2">
    <source>
        <dbReference type="Proteomes" id="UP000886998"/>
    </source>
</evidence>
<gene>
    <name evidence="1" type="ORF">TNIN_203561</name>
</gene>
<keyword evidence="2" id="KW-1185">Reference proteome</keyword>
<dbReference type="Proteomes" id="UP000886998">
    <property type="component" value="Unassembled WGS sequence"/>
</dbReference>
<protein>
    <submittedName>
        <fullName evidence="1">Uncharacterized protein</fullName>
    </submittedName>
</protein>
<sequence length="156" mass="17966">MMITLDEPKIPFSASLNSAVVKKDFLLLHIGREQFFTNLKQWQLFNLLFRRRKLWKRRSALKVINRVKHNKLDLFFWLRRTCSCNCGLSSNSPFGKIEPLNQSGPLNHKSHFSSLVGGIPLVPQSAGFSRPLTKFQCTLESALEFIFARLTSQSRV</sequence>
<dbReference type="EMBL" id="BMAV01002151">
    <property type="protein sequence ID" value="GFY40856.1"/>
    <property type="molecule type" value="Genomic_DNA"/>
</dbReference>
<accession>A0A8X6WW04</accession>